<evidence type="ECO:0000313" key="5">
    <source>
        <dbReference type="EMBL" id="ACM18774.1"/>
    </source>
</evidence>
<evidence type="ECO:0000256" key="1">
    <source>
        <dbReference type="ARBA" id="ARBA00005189"/>
    </source>
</evidence>
<dbReference type="InterPro" id="IPR002123">
    <property type="entry name" value="Plipid/glycerol_acylTrfase"/>
</dbReference>
<name>B9LZ42_GEODF</name>
<evidence type="ECO:0000256" key="3">
    <source>
        <dbReference type="ARBA" id="ARBA00023315"/>
    </source>
</evidence>
<dbReference type="Pfam" id="PF01553">
    <property type="entry name" value="Acyltransferase"/>
    <property type="match status" value="1"/>
</dbReference>
<evidence type="ECO:0000313" key="6">
    <source>
        <dbReference type="Proteomes" id="UP000007721"/>
    </source>
</evidence>
<organism evidence="5 6">
    <name type="scientific">Geotalea daltonii (strain DSM 22248 / JCM 15807 / FRC-32)</name>
    <name type="common">Geobacter daltonii</name>
    <dbReference type="NCBI Taxonomy" id="316067"/>
    <lineage>
        <taxon>Bacteria</taxon>
        <taxon>Pseudomonadati</taxon>
        <taxon>Thermodesulfobacteriota</taxon>
        <taxon>Desulfuromonadia</taxon>
        <taxon>Geobacterales</taxon>
        <taxon>Geobacteraceae</taxon>
        <taxon>Geotalea</taxon>
    </lineage>
</organism>
<dbReference type="Proteomes" id="UP000007721">
    <property type="component" value="Chromosome"/>
</dbReference>
<comment type="pathway">
    <text evidence="1">Lipid metabolism.</text>
</comment>
<dbReference type="EMBL" id="CP001390">
    <property type="protein sequence ID" value="ACM18774.1"/>
    <property type="molecule type" value="Genomic_DNA"/>
</dbReference>
<reference evidence="5 6" key="1">
    <citation type="submission" date="2009-01" db="EMBL/GenBank/DDBJ databases">
        <title>Complete sequence of Geobacter sp. FRC-32.</title>
        <authorList>
            <consortium name="US DOE Joint Genome Institute"/>
            <person name="Lucas S."/>
            <person name="Copeland A."/>
            <person name="Lapidus A."/>
            <person name="Glavina del Rio T."/>
            <person name="Dalin E."/>
            <person name="Tice H."/>
            <person name="Bruce D."/>
            <person name="Goodwin L."/>
            <person name="Pitluck S."/>
            <person name="Saunders E."/>
            <person name="Brettin T."/>
            <person name="Detter J.C."/>
            <person name="Han C."/>
            <person name="Larimer F."/>
            <person name="Land M."/>
            <person name="Hauser L."/>
            <person name="Kyrpides N."/>
            <person name="Ovchinnikova G."/>
            <person name="Kostka J."/>
            <person name="Richardson P."/>
        </authorList>
    </citation>
    <scope>NUCLEOTIDE SEQUENCE [LARGE SCALE GENOMIC DNA]</scope>
    <source>
        <strain evidence="6">DSM 22248 / JCM 15807 / FRC-32</strain>
    </source>
</reference>
<keyword evidence="6" id="KW-1185">Reference proteome</keyword>
<dbReference type="CDD" id="cd07989">
    <property type="entry name" value="LPLAT_AGPAT-like"/>
    <property type="match status" value="1"/>
</dbReference>
<dbReference type="PANTHER" id="PTHR10434:SF11">
    <property type="entry name" value="1-ACYL-SN-GLYCEROL-3-PHOSPHATE ACYLTRANSFERASE"/>
    <property type="match status" value="1"/>
</dbReference>
<dbReference type="PANTHER" id="PTHR10434">
    <property type="entry name" value="1-ACYL-SN-GLYCEROL-3-PHOSPHATE ACYLTRANSFERASE"/>
    <property type="match status" value="1"/>
</dbReference>
<dbReference type="GO" id="GO:0003841">
    <property type="term" value="F:1-acylglycerol-3-phosphate O-acyltransferase activity"/>
    <property type="evidence" value="ECO:0007669"/>
    <property type="project" value="TreeGrafter"/>
</dbReference>
<dbReference type="SUPFAM" id="SSF69593">
    <property type="entry name" value="Glycerol-3-phosphate (1)-acyltransferase"/>
    <property type="match status" value="1"/>
</dbReference>
<keyword evidence="2 5" id="KW-0808">Transferase</keyword>
<sequence>MVYRLLRLVFSLYLRSFHLLRIKGMHQIPLNGPLILCANHSSYFDSMLLALCTTRQIHFLIYRSFYHHPLLGWFVRKCGAIAVTQNGNDKEALDRSLAILRQGGVIGVFPEGRLSVTGIPDEAKSGAALLAVASGAPIIPVTISGAHAVFAKGRKRPSPGTIIVEVHAPVHPDRSKRKDKAYLRALTDWVMGRIERRLAAHRRRKAYFAKKRLSERKG</sequence>
<evidence type="ECO:0000259" key="4">
    <source>
        <dbReference type="SMART" id="SM00563"/>
    </source>
</evidence>
<dbReference type="AlphaFoldDB" id="B9LZ42"/>
<dbReference type="HOGENOM" id="CLU_027938_4_5_7"/>
<evidence type="ECO:0000256" key="2">
    <source>
        <dbReference type="ARBA" id="ARBA00022679"/>
    </source>
</evidence>
<dbReference type="KEGG" id="geo:Geob_0405"/>
<feature type="domain" description="Phospholipid/glycerol acyltransferase" evidence="4">
    <location>
        <begin position="34"/>
        <end position="146"/>
    </location>
</feature>
<keyword evidence="3 5" id="KW-0012">Acyltransferase</keyword>
<gene>
    <name evidence="5" type="ordered locus">Geob_0405</name>
</gene>
<dbReference type="GO" id="GO:0006654">
    <property type="term" value="P:phosphatidic acid biosynthetic process"/>
    <property type="evidence" value="ECO:0007669"/>
    <property type="project" value="TreeGrafter"/>
</dbReference>
<dbReference type="RefSeq" id="WP_012645503.1">
    <property type="nucleotide sequence ID" value="NC_011979.1"/>
</dbReference>
<dbReference type="SMART" id="SM00563">
    <property type="entry name" value="PlsC"/>
    <property type="match status" value="1"/>
</dbReference>
<proteinExistence type="predicted"/>
<dbReference type="eggNOG" id="COG0204">
    <property type="taxonomic scope" value="Bacteria"/>
</dbReference>
<accession>B9LZ42</accession>
<dbReference type="STRING" id="316067.Geob_0405"/>
<protein>
    <submittedName>
        <fullName evidence="5">(Acyl)-sn-glycerol-3-phosphate acyltransferase</fullName>
    </submittedName>
</protein>